<accession>D1BHR8</accession>
<reference evidence="1 2" key="1">
    <citation type="journal article" date="2009" name="Stand. Genomic Sci.">
        <title>Complete genome sequence of Sanguibacter keddieii type strain (ST-74).</title>
        <authorList>
            <person name="Ivanova N."/>
            <person name="Sikorski J."/>
            <person name="Sims D."/>
            <person name="Brettin T."/>
            <person name="Detter J.C."/>
            <person name="Han C."/>
            <person name="Lapidus A."/>
            <person name="Copeland A."/>
            <person name="Glavina Del Rio T."/>
            <person name="Nolan M."/>
            <person name="Chen F."/>
            <person name="Lucas S."/>
            <person name="Tice H."/>
            <person name="Cheng J.F."/>
            <person name="Bruce D."/>
            <person name="Goodwin L."/>
            <person name="Pitluck S."/>
            <person name="Pati A."/>
            <person name="Mavromatis K."/>
            <person name="Chen A."/>
            <person name="Palaniappan K."/>
            <person name="D'haeseleer P."/>
            <person name="Chain P."/>
            <person name="Bristow J."/>
            <person name="Eisen J.A."/>
            <person name="Markowitz V."/>
            <person name="Hugenholtz P."/>
            <person name="Goker M."/>
            <person name="Pukall R."/>
            <person name="Klenk H.P."/>
            <person name="Kyrpides N.C."/>
        </authorList>
    </citation>
    <scope>NUCLEOTIDE SEQUENCE [LARGE SCALE GENOMIC DNA]</scope>
    <source>
        <strain evidence="2">ATCC 51767 / DSM 10542 / NCFB 3025 / ST-74</strain>
    </source>
</reference>
<dbReference type="EMBL" id="CP001819">
    <property type="protein sequence ID" value="ACZ21988.1"/>
    <property type="molecule type" value="Genomic_DNA"/>
</dbReference>
<proteinExistence type="predicted"/>
<gene>
    <name evidence="1" type="ordered locus">Sked_20660</name>
</gene>
<evidence type="ECO:0000313" key="2">
    <source>
        <dbReference type="Proteomes" id="UP000000322"/>
    </source>
</evidence>
<sequence length="187" mass="20201">MDDPLEGYVRPTADTAWWLAGVDDASAIAPPGQSAPQTGTFAPLAIGPLGRTGTVPLTSIDHDRTAWFYGKNAFVSDAVPGAEPMTADELHWFVSDRANLRTYEKRAVLDRGKVLRVWPRRSPRKGRFVLLTPPTATEVSVRPKGVDGLVLETGARLRPALRDAIITSARLDDTVVLACVVAESSLL</sequence>
<dbReference type="AlphaFoldDB" id="D1BHR8"/>
<dbReference type="Proteomes" id="UP000000322">
    <property type="component" value="Chromosome"/>
</dbReference>
<evidence type="ECO:0000313" key="1">
    <source>
        <dbReference type="EMBL" id="ACZ21988.1"/>
    </source>
</evidence>
<protein>
    <submittedName>
        <fullName evidence="1">Uncharacterized protein</fullName>
    </submittedName>
</protein>
<dbReference type="KEGG" id="ske:Sked_20660"/>
<dbReference type="HOGENOM" id="CLU_1446695_0_0_11"/>
<organism evidence="1 2">
    <name type="scientific">Sanguibacter keddieii (strain ATCC 51767 / DSM 10542 / NCFB 3025 / ST-74)</name>
    <dbReference type="NCBI Taxonomy" id="446469"/>
    <lineage>
        <taxon>Bacteria</taxon>
        <taxon>Bacillati</taxon>
        <taxon>Actinomycetota</taxon>
        <taxon>Actinomycetes</taxon>
        <taxon>Micrococcales</taxon>
        <taxon>Sanguibacteraceae</taxon>
        <taxon>Sanguibacter</taxon>
    </lineage>
</organism>
<name>D1BHR8_SANKS</name>
<dbReference type="STRING" id="446469.Sked_20660"/>
<keyword evidence="2" id="KW-1185">Reference proteome</keyword>